<feature type="chain" id="PRO_5038085586" evidence="2">
    <location>
        <begin position="23"/>
        <end position="188"/>
    </location>
</feature>
<reference evidence="3" key="1">
    <citation type="submission" date="2021-03" db="EMBL/GenBank/DDBJ databases">
        <title>Sagittula salina sp. nov. strain M10.9X isolated from the marine waste.</title>
        <authorList>
            <person name="Satari L."/>
            <person name="Molina-Menor E."/>
            <person name="Vidal-Verdu A."/>
            <person name="Pascual J."/>
            <person name="Pereto J."/>
            <person name="Porcar M."/>
        </authorList>
    </citation>
    <scope>NUCLEOTIDE SEQUENCE</scope>
    <source>
        <strain evidence="3">M10.9X</strain>
    </source>
</reference>
<comment type="caution">
    <text evidence="3">The sequence shown here is derived from an EMBL/GenBank/DDBJ whole genome shotgun (WGS) entry which is preliminary data.</text>
</comment>
<dbReference type="SUPFAM" id="SSF48452">
    <property type="entry name" value="TPR-like"/>
    <property type="match status" value="1"/>
</dbReference>
<evidence type="ECO:0000313" key="3">
    <source>
        <dbReference type="EMBL" id="MBP0481345.1"/>
    </source>
</evidence>
<proteinExistence type="predicted"/>
<keyword evidence="2" id="KW-0732">Signal</keyword>
<dbReference type="Pfam" id="PF13432">
    <property type="entry name" value="TPR_16"/>
    <property type="match status" value="1"/>
</dbReference>
<name>A0A940MGM1_9RHOB</name>
<dbReference type="Gene3D" id="1.25.40.10">
    <property type="entry name" value="Tetratricopeptide repeat domain"/>
    <property type="match status" value="1"/>
</dbReference>
<dbReference type="InterPro" id="IPR019734">
    <property type="entry name" value="TPR_rpt"/>
</dbReference>
<dbReference type="PROSITE" id="PS51257">
    <property type="entry name" value="PROKAR_LIPOPROTEIN"/>
    <property type="match status" value="1"/>
</dbReference>
<accession>A0A940MGM1</accession>
<feature type="repeat" description="TPR" evidence="1">
    <location>
        <begin position="76"/>
        <end position="109"/>
    </location>
</feature>
<feature type="signal peptide" evidence="2">
    <location>
        <begin position="1"/>
        <end position="22"/>
    </location>
</feature>
<evidence type="ECO:0000256" key="1">
    <source>
        <dbReference type="PROSITE-ProRule" id="PRU00339"/>
    </source>
</evidence>
<gene>
    <name evidence="3" type="ORF">J5474_02415</name>
</gene>
<protein>
    <submittedName>
        <fullName evidence="3">Tetratricopeptide repeat protein</fullName>
    </submittedName>
</protein>
<dbReference type="PANTHER" id="PTHR12558">
    <property type="entry name" value="CELL DIVISION CYCLE 16,23,27"/>
    <property type="match status" value="1"/>
</dbReference>
<keyword evidence="1" id="KW-0802">TPR repeat</keyword>
<organism evidence="3 4">
    <name type="scientific">Sagittula salina</name>
    <dbReference type="NCBI Taxonomy" id="2820268"/>
    <lineage>
        <taxon>Bacteria</taxon>
        <taxon>Pseudomonadati</taxon>
        <taxon>Pseudomonadota</taxon>
        <taxon>Alphaproteobacteria</taxon>
        <taxon>Rhodobacterales</taxon>
        <taxon>Roseobacteraceae</taxon>
        <taxon>Sagittula</taxon>
    </lineage>
</organism>
<dbReference type="AlphaFoldDB" id="A0A940MGM1"/>
<dbReference type="SMART" id="SM00028">
    <property type="entry name" value="TPR"/>
    <property type="match status" value="2"/>
</dbReference>
<evidence type="ECO:0000313" key="4">
    <source>
        <dbReference type="Proteomes" id="UP000675940"/>
    </source>
</evidence>
<dbReference type="Proteomes" id="UP000675940">
    <property type="component" value="Unassembled WGS sequence"/>
</dbReference>
<dbReference type="InterPro" id="IPR011990">
    <property type="entry name" value="TPR-like_helical_dom_sf"/>
</dbReference>
<keyword evidence="4" id="KW-1185">Reference proteome</keyword>
<dbReference type="PANTHER" id="PTHR12558:SF13">
    <property type="entry name" value="CELL DIVISION CYCLE PROTEIN 27 HOMOLOG"/>
    <property type="match status" value="1"/>
</dbReference>
<dbReference type="PROSITE" id="PS50005">
    <property type="entry name" value="TPR"/>
    <property type="match status" value="2"/>
</dbReference>
<sequence length="188" mass="20257">MNTQIRALFAIGLMLALAGCLGRDPAPPDTPFAPALDPTGEAVDGLTVGHRLMEAREYQLALEAYLRAAATDGLTAEVLVALGSSNLALGRLNQSEQLLRRAVELEPDWPEAWNNLGVTLMERGKTAEASQVFRKAYALDNGENDSIRDNLRLALAKLDNSIYDESDGAAFKLVRRGSSAYEIAPGTE</sequence>
<feature type="repeat" description="TPR" evidence="1">
    <location>
        <begin position="110"/>
        <end position="143"/>
    </location>
</feature>
<dbReference type="EMBL" id="JAGISH010000001">
    <property type="protein sequence ID" value="MBP0481345.1"/>
    <property type="molecule type" value="Genomic_DNA"/>
</dbReference>
<evidence type="ECO:0000256" key="2">
    <source>
        <dbReference type="SAM" id="SignalP"/>
    </source>
</evidence>